<evidence type="ECO:0000256" key="2">
    <source>
        <dbReference type="SAM" id="Phobius"/>
    </source>
</evidence>
<keyword evidence="2" id="KW-0812">Transmembrane</keyword>
<organism evidence="3 4">
    <name type="scientific">Leucobacter albus</name>
    <dbReference type="NCBI Taxonomy" id="272210"/>
    <lineage>
        <taxon>Bacteria</taxon>
        <taxon>Bacillati</taxon>
        <taxon>Actinomycetota</taxon>
        <taxon>Actinomycetes</taxon>
        <taxon>Micrococcales</taxon>
        <taxon>Microbacteriaceae</taxon>
        <taxon>Leucobacter</taxon>
    </lineage>
</organism>
<keyword evidence="1" id="KW-0175">Coiled coil</keyword>
<feature type="transmembrane region" description="Helical" evidence="2">
    <location>
        <begin position="77"/>
        <end position="99"/>
    </location>
</feature>
<proteinExistence type="predicted"/>
<gene>
    <name evidence="3" type="ORF">ACFQ3U_16590</name>
</gene>
<evidence type="ECO:0008006" key="5">
    <source>
        <dbReference type="Google" id="ProtNLM"/>
    </source>
</evidence>
<dbReference type="EMBL" id="JBHTLY010000018">
    <property type="protein sequence ID" value="MFD1203512.1"/>
    <property type="molecule type" value="Genomic_DNA"/>
</dbReference>
<keyword evidence="2" id="KW-0472">Membrane</keyword>
<protein>
    <recommendedName>
        <fullName evidence="5">DUF1640 domain-containing protein</fullName>
    </recommendedName>
</protein>
<evidence type="ECO:0000256" key="1">
    <source>
        <dbReference type="SAM" id="Coils"/>
    </source>
</evidence>
<keyword evidence="4" id="KW-1185">Reference proteome</keyword>
<feature type="non-terminal residue" evidence="3">
    <location>
        <position position="1"/>
    </location>
</feature>
<sequence length="104" mass="11353">ATLTELVVEVARLTTSIAVKDQHRSLKDEEYERRLQNHGDRIRDVETKLAARDDHGEQIAELKETLKAVEAAVNKSAWIPVLVTGVLVSVIAGIAIAVITKSLG</sequence>
<evidence type="ECO:0000313" key="3">
    <source>
        <dbReference type="EMBL" id="MFD1203512.1"/>
    </source>
</evidence>
<dbReference type="RefSeq" id="WP_382403317.1">
    <property type="nucleotide sequence ID" value="NZ_JBHTLY010000018.1"/>
</dbReference>
<keyword evidence="2" id="KW-1133">Transmembrane helix</keyword>
<accession>A0ABW3TSP8</accession>
<name>A0ABW3TSP8_9MICO</name>
<dbReference type="Proteomes" id="UP001597181">
    <property type="component" value="Unassembled WGS sequence"/>
</dbReference>
<feature type="coiled-coil region" evidence="1">
    <location>
        <begin position="28"/>
        <end position="72"/>
    </location>
</feature>
<evidence type="ECO:0000313" key="4">
    <source>
        <dbReference type="Proteomes" id="UP001597181"/>
    </source>
</evidence>
<comment type="caution">
    <text evidence="3">The sequence shown here is derived from an EMBL/GenBank/DDBJ whole genome shotgun (WGS) entry which is preliminary data.</text>
</comment>
<reference evidence="4" key="1">
    <citation type="journal article" date="2019" name="Int. J. Syst. Evol. Microbiol.">
        <title>The Global Catalogue of Microorganisms (GCM) 10K type strain sequencing project: providing services to taxonomists for standard genome sequencing and annotation.</title>
        <authorList>
            <consortium name="The Broad Institute Genomics Platform"/>
            <consortium name="The Broad Institute Genome Sequencing Center for Infectious Disease"/>
            <person name="Wu L."/>
            <person name="Ma J."/>
        </authorList>
    </citation>
    <scope>NUCLEOTIDE SEQUENCE [LARGE SCALE GENOMIC DNA]</scope>
    <source>
        <strain evidence="4">CCUG 50213</strain>
    </source>
</reference>